<evidence type="ECO:0000256" key="2">
    <source>
        <dbReference type="SAM" id="Phobius"/>
    </source>
</evidence>
<feature type="transmembrane region" description="Helical" evidence="2">
    <location>
        <begin position="59"/>
        <end position="79"/>
    </location>
</feature>
<dbReference type="RefSeq" id="WP_008846035.1">
    <property type="nucleotide sequence ID" value="NZ_BAEN01000068.1"/>
</dbReference>
<keyword evidence="2" id="KW-0472">Membrane</keyword>
<keyword evidence="2" id="KW-1133">Transmembrane helix</keyword>
<name>K6YHY5_9ALTE</name>
<keyword evidence="2" id="KW-0812">Transmembrane</keyword>
<dbReference type="EMBL" id="BAEN01000068">
    <property type="protein sequence ID" value="GAC16233.1"/>
    <property type="molecule type" value="Genomic_DNA"/>
</dbReference>
<gene>
    <name evidence="3" type="ORF">GLIP_3622</name>
</gene>
<keyword evidence="4" id="KW-1185">Reference proteome</keyword>
<feature type="compositionally biased region" description="Low complexity" evidence="1">
    <location>
        <begin position="1"/>
        <end position="15"/>
    </location>
</feature>
<feature type="transmembrane region" description="Helical" evidence="2">
    <location>
        <begin position="30"/>
        <end position="53"/>
    </location>
</feature>
<evidence type="ECO:0000256" key="1">
    <source>
        <dbReference type="SAM" id="MobiDB-lite"/>
    </source>
</evidence>
<evidence type="ECO:0000313" key="4">
    <source>
        <dbReference type="Proteomes" id="UP000006334"/>
    </source>
</evidence>
<reference evidence="3 4" key="1">
    <citation type="journal article" date="2017" name="Antonie Van Leeuwenhoek">
        <title>Rhizobium rhizosphaerae sp. nov., a novel species isolated from rice rhizosphere.</title>
        <authorList>
            <person name="Zhao J.J."/>
            <person name="Zhang J."/>
            <person name="Zhang R.J."/>
            <person name="Zhang C.W."/>
            <person name="Yin H.Q."/>
            <person name="Zhang X.X."/>
        </authorList>
    </citation>
    <scope>NUCLEOTIDE SEQUENCE [LARGE SCALE GENOMIC DNA]</scope>
    <source>
        <strain evidence="3 4">E3</strain>
    </source>
</reference>
<protein>
    <submittedName>
        <fullName evidence="3">Uncharacterized protein</fullName>
    </submittedName>
</protein>
<dbReference type="AlphaFoldDB" id="K6YHY5"/>
<dbReference type="OrthoDB" id="6388057at2"/>
<dbReference type="STRING" id="1127673.GLIP_3622"/>
<proteinExistence type="predicted"/>
<organism evidence="3 4">
    <name type="scientific">Aliiglaciecola lipolytica E3</name>
    <dbReference type="NCBI Taxonomy" id="1127673"/>
    <lineage>
        <taxon>Bacteria</taxon>
        <taxon>Pseudomonadati</taxon>
        <taxon>Pseudomonadota</taxon>
        <taxon>Gammaproteobacteria</taxon>
        <taxon>Alteromonadales</taxon>
        <taxon>Alteromonadaceae</taxon>
        <taxon>Aliiglaciecola</taxon>
    </lineage>
</organism>
<feature type="region of interest" description="Disordered" evidence="1">
    <location>
        <begin position="1"/>
        <end position="24"/>
    </location>
</feature>
<dbReference type="Proteomes" id="UP000006334">
    <property type="component" value="Unassembled WGS sequence"/>
</dbReference>
<sequence>MSQSSNPEQQSNSSDSEPKKGSKIPPNVRVMIALVASPTLMVIAFSIYCLWIGNWQEPGMSGVIFSALGVFAYYLVFVGRLPKWFNFKRQN</sequence>
<comment type="caution">
    <text evidence="3">The sequence shown here is derived from an EMBL/GenBank/DDBJ whole genome shotgun (WGS) entry which is preliminary data.</text>
</comment>
<evidence type="ECO:0000313" key="3">
    <source>
        <dbReference type="EMBL" id="GAC16233.1"/>
    </source>
</evidence>
<accession>K6YHY5</accession>